<protein>
    <submittedName>
        <fullName evidence="5">DNA-binding FadR family transcriptional regulator</fullName>
    </submittedName>
</protein>
<dbReference type="PANTHER" id="PTHR43537:SF5">
    <property type="entry name" value="UXU OPERON TRANSCRIPTIONAL REGULATOR"/>
    <property type="match status" value="1"/>
</dbReference>
<dbReference type="GO" id="GO:0003700">
    <property type="term" value="F:DNA-binding transcription factor activity"/>
    <property type="evidence" value="ECO:0007669"/>
    <property type="project" value="InterPro"/>
</dbReference>
<organism evidence="5 6">
    <name type="scientific">Listeria rocourtiae</name>
    <dbReference type="NCBI Taxonomy" id="647910"/>
    <lineage>
        <taxon>Bacteria</taxon>
        <taxon>Bacillati</taxon>
        <taxon>Bacillota</taxon>
        <taxon>Bacilli</taxon>
        <taxon>Bacillales</taxon>
        <taxon>Listeriaceae</taxon>
        <taxon>Listeria</taxon>
    </lineage>
</organism>
<accession>A0A4R6ZQG1</accession>
<dbReference type="InterPro" id="IPR011711">
    <property type="entry name" value="GntR_C"/>
</dbReference>
<dbReference type="SUPFAM" id="SSF48008">
    <property type="entry name" value="GntR ligand-binding domain-like"/>
    <property type="match status" value="1"/>
</dbReference>
<dbReference type="InterPro" id="IPR000524">
    <property type="entry name" value="Tscrpt_reg_HTH_GntR"/>
</dbReference>
<dbReference type="STRING" id="1265846.PROCOU_06883"/>
<keyword evidence="6" id="KW-1185">Reference proteome</keyword>
<dbReference type="PRINTS" id="PR00035">
    <property type="entry name" value="HTHGNTR"/>
</dbReference>
<sequence>MRENLVENTADKLLEYIRVKEFKLGDKLPNEYALAEELHVGRSTIREVVRILVARNILQVRQGSGTYISEGKGIAKDPLGFSLIKNKNKMIKDLFVLRWILEPPMAALAAKNATADQISHMFHLKEAIEASFKNNTDEHVELDIALHTTIAEASGNVALFHIVPIINESIALFNENYNVSNLKTETIELHNDLVNAIAKHDELNALDAMTVHMANNRKEFSKISKLE</sequence>
<dbReference type="RefSeq" id="WP_133619918.1">
    <property type="nucleotide sequence ID" value="NZ_JAARQJ010000005.1"/>
</dbReference>
<reference evidence="5 6" key="1">
    <citation type="submission" date="2019-03" db="EMBL/GenBank/DDBJ databases">
        <title>Genomic Encyclopedia of Type Strains, Phase III (KMG-III): the genomes of soil and plant-associated and newly described type strains.</title>
        <authorList>
            <person name="Whitman W."/>
        </authorList>
    </citation>
    <scope>NUCLEOTIDE SEQUENCE [LARGE SCALE GENOMIC DNA]</scope>
    <source>
        <strain evidence="5 6">CECT 7972</strain>
    </source>
</reference>
<dbReference type="SMART" id="SM00345">
    <property type="entry name" value="HTH_GNTR"/>
    <property type="match status" value="1"/>
</dbReference>
<dbReference type="Pfam" id="PF00392">
    <property type="entry name" value="GntR"/>
    <property type="match status" value="1"/>
</dbReference>
<keyword evidence="3" id="KW-0804">Transcription</keyword>
<dbReference type="OrthoDB" id="369138at2"/>
<dbReference type="CDD" id="cd07377">
    <property type="entry name" value="WHTH_GntR"/>
    <property type="match status" value="1"/>
</dbReference>
<evidence type="ECO:0000313" key="5">
    <source>
        <dbReference type="EMBL" id="TDR54444.1"/>
    </source>
</evidence>
<evidence type="ECO:0000256" key="2">
    <source>
        <dbReference type="ARBA" id="ARBA00023125"/>
    </source>
</evidence>
<evidence type="ECO:0000259" key="4">
    <source>
        <dbReference type="PROSITE" id="PS50949"/>
    </source>
</evidence>
<dbReference type="PROSITE" id="PS50949">
    <property type="entry name" value="HTH_GNTR"/>
    <property type="match status" value="1"/>
</dbReference>
<evidence type="ECO:0000256" key="3">
    <source>
        <dbReference type="ARBA" id="ARBA00023163"/>
    </source>
</evidence>
<dbReference type="AlphaFoldDB" id="A0A4R6ZQG1"/>
<dbReference type="InterPro" id="IPR036388">
    <property type="entry name" value="WH-like_DNA-bd_sf"/>
</dbReference>
<gene>
    <name evidence="5" type="ORF">DFP96_10227</name>
</gene>
<evidence type="ECO:0000313" key="6">
    <source>
        <dbReference type="Proteomes" id="UP000295558"/>
    </source>
</evidence>
<keyword evidence="1" id="KW-0805">Transcription regulation</keyword>
<dbReference type="GO" id="GO:0003677">
    <property type="term" value="F:DNA binding"/>
    <property type="evidence" value="ECO:0007669"/>
    <property type="project" value="UniProtKB-KW"/>
</dbReference>
<name>A0A4R6ZQG1_9LIST</name>
<dbReference type="Pfam" id="PF07729">
    <property type="entry name" value="FCD"/>
    <property type="match status" value="1"/>
</dbReference>
<dbReference type="EMBL" id="SNZK01000002">
    <property type="protein sequence ID" value="TDR54444.1"/>
    <property type="molecule type" value="Genomic_DNA"/>
</dbReference>
<proteinExistence type="predicted"/>
<comment type="caution">
    <text evidence="5">The sequence shown here is derived from an EMBL/GenBank/DDBJ whole genome shotgun (WGS) entry which is preliminary data.</text>
</comment>
<dbReference type="Gene3D" id="1.10.10.10">
    <property type="entry name" value="Winged helix-like DNA-binding domain superfamily/Winged helix DNA-binding domain"/>
    <property type="match status" value="1"/>
</dbReference>
<dbReference type="PANTHER" id="PTHR43537">
    <property type="entry name" value="TRANSCRIPTIONAL REGULATOR, GNTR FAMILY"/>
    <property type="match status" value="1"/>
</dbReference>
<dbReference type="InterPro" id="IPR008920">
    <property type="entry name" value="TF_FadR/GntR_C"/>
</dbReference>
<dbReference type="InterPro" id="IPR036390">
    <property type="entry name" value="WH_DNA-bd_sf"/>
</dbReference>
<dbReference type="SUPFAM" id="SSF46785">
    <property type="entry name" value="Winged helix' DNA-binding domain"/>
    <property type="match status" value="1"/>
</dbReference>
<dbReference type="SMART" id="SM00895">
    <property type="entry name" value="FCD"/>
    <property type="match status" value="1"/>
</dbReference>
<feature type="domain" description="HTH gntR-type" evidence="4">
    <location>
        <begin position="3"/>
        <end position="71"/>
    </location>
</feature>
<evidence type="ECO:0000256" key="1">
    <source>
        <dbReference type="ARBA" id="ARBA00023015"/>
    </source>
</evidence>
<dbReference type="Gene3D" id="1.20.120.530">
    <property type="entry name" value="GntR ligand-binding domain-like"/>
    <property type="match status" value="1"/>
</dbReference>
<dbReference type="Proteomes" id="UP000295558">
    <property type="component" value="Unassembled WGS sequence"/>
</dbReference>
<keyword evidence="2 5" id="KW-0238">DNA-binding</keyword>